<proteinExistence type="predicted"/>
<dbReference type="RefSeq" id="WP_053323295.1">
    <property type="nucleotide sequence ID" value="NZ_LHUQ01000007.1"/>
</dbReference>
<name>A0A0M0EHQ9_KOMEU</name>
<dbReference type="EMBL" id="LHUQ01000007">
    <property type="protein sequence ID" value="KON64809.1"/>
    <property type="molecule type" value="Genomic_DNA"/>
</dbReference>
<comment type="caution">
    <text evidence="1">The sequence shown here is derived from an EMBL/GenBank/DDBJ whole genome shotgun (WGS) entry which is preliminary data.</text>
</comment>
<dbReference type="STRING" id="33995.KOEU_17790"/>
<organism evidence="1 2">
    <name type="scientific">Komagataeibacter europaeus</name>
    <name type="common">Gluconacetobacter europaeus</name>
    <dbReference type="NCBI Taxonomy" id="33995"/>
    <lineage>
        <taxon>Bacteria</taxon>
        <taxon>Pseudomonadati</taxon>
        <taxon>Pseudomonadota</taxon>
        <taxon>Alphaproteobacteria</taxon>
        <taxon>Acetobacterales</taxon>
        <taxon>Acetobacteraceae</taxon>
        <taxon>Komagataeibacter</taxon>
    </lineage>
</organism>
<evidence type="ECO:0000313" key="1">
    <source>
        <dbReference type="EMBL" id="KON64809.1"/>
    </source>
</evidence>
<dbReference type="PATRIC" id="fig|33995.3.peg.1967"/>
<sequence length="843" mass="93533">MADGSYRHCFETAARAAGRALSEDELHEVFASTQRRMDRLMSEGMSPKDAAREAGRQLGMERRIASLIEERNQKINLARRSEIMGRLTKGEEAQALEGIIAGRENTHRGAALSVAATTHALVADVMGPLVTDLDRAGLLKAVTRRNHDFDRDIAREMWRLDDPASGEATDNEHARQAAEILHRHQEKVRALQNEAGAWIGKQEHYVTRQSHDIWKIRGNGGEEDYRAWRDSILPKLDPRTFDRLDADTSEEHYLRATWQALASGVHESANGSDWLSGFKGPANAAKSASQERSLIFKSADDWLAYNEQFGQGNVLDSVMQGMERGARNAAVMRTLGTNPRAMFDHVADRAITAAKDRNDFKTVDRLRALKDGALVDVVTGRAAAPQNKTIAAIGAYLRSYQAITKLGGVVLSSLPDIAVTASVARHNGIPLLESYMNALKSVVPGALSKGTRNRRQIAHMMGVGIDGTLGAIMTRFHGEDGPLGKMGRTVQFFHRLNGLQYWTDAMKEGFGTMLTHNLGRNAGKDFDALHPKLRQSLTRYGIGEDEWNVLRGTAKEAADGNMHILPAELEHLTEDDLKPLLRDNITHDEARNELQSKLSSYIIDQVREGMTEIDPRTQAFMQGSYAAADRVNPVLGQAMRMLMQFKSFPLTHIRRVWGREVARDGADVAGIAHLIVATTVLGYVAMSLKAMAVGKEPRNPADWRTVLAAMQQGGGAGIYGDFLFGEQSRMGNSFLETLAGPTFSDASSLFKMFANSRDMALGSADAPKGKTFEMNLLQEARRELPFGNLFYTRAALDYLVFYRLQEMMNPGYLRRYELGIQQNQGQKFWLSPTWNPYQAMAGR</sequence>
<accession>A0A0M0EHQ9</accession>
<protein>
    <submittedName>
        <fullName evidence="1">Uncharacterized protein</fullName>
    </submittedName>
</protein>
<keyword evidence="2" id="KW-1185">Reference proteome</keyword>
<evidence type="ECO:0000313" key="2">
    <source>
        <dbReference type="Proteomes" id="UP000037566"/>
    </source>
</evidence>
<reference evidence="1" key="1">
    <citation type="submission" date="2015-08" db="EMBL/GenBank/DDBJ databases">
        <title>Draft genome sequence of Komagataeibacter europaeus CECT 8546 a cellulose producer strain from vinegar produced by the traditional method.</title>
        <authorList>
            <person name="Poehlein A."/>
            <person name="Valera M.J."/>
            <person name="Haack F.S."/>
            <person name="Mas A."/>
            <person name="Daniel R."/>
            <person name="Streit W.R."/>
            <person name="Mateo E."/>
        </authorList>
    </citation>
    <scope>NUCLEOTIDE SEQUENCE [LARGE SCALE GENOMIC DNA]</scope>
    <source>
        <strain evidence="1">CECT 8546</strain>
    </source>
</reference>
<dbReference type="OrthoDB" id="6576970at2"/>
<dbReference type="AlphaFoldDB" id="A0A0M0EHQ9"/>
<dbReference type="Proteomes" id="UP000037566">
    <property type="component" value="Unassembled WGS sequence"/>
</dbReference>
<gene>
    <name evidence="1" type="ORF">KOEU_17790</name>
</gene>